<sequence length="118" mass="12436">MTGPNAVAVTAFTAATTAATTAAAAKIYPGLLVRLPPPPPPPPPPRPEHPAPAASPLDRTAKNLDPRANCVEHKARNKQDLVGRGPPEELREYDDDSQDANGPESHHGFAPMAGERRP</sequence>
<proteinExistence type="predicted"/>
<evidence type="ECO:0000313" key="3">
    <source>
        <dbReference type="Proteomes" id="UP000293360"/>
    </source>
</evidence>
<evidence type="ECO:0000256" key="1">
    <source>
        <dbReference type="SAM" id="MobiDB-lite"/>
    </source>
</evidence>
<evidence type="ECO:0000313" key="2">
    <source>
        <dbReference type="EMBL" id="RYO98955.1"/>
    </source>
</evidence>
<feature type="compositionally biased region" description="Basic and acidic residues" evidence="1">
    <location>
        <begin position="59"/>
        <end position="90"/>
    </location>
</feature>
<reference evidence="2 3" key="1">
    <citation type="submission" date="2018-06" db="EMBL/GenBank/DDBJ databases">
        <title>Complete Genomes of Monosporascus.</title>
        <authorList>
            <person name="Robinson A.J."/>
            <person name="Natvig D.O."/>
        </authorList>
    </citation>
    <scope>NUCLEOTIDE SEQUENCE [LARGE SCALE GENOMIC DNA]</scope>
    <source>
        <strain evidence="2 3">CBS 110550</strain>
    </source>
</reference>
<name>A0A4Q4T6M3_9PEZI</name>
<dbReference type="OrthoDB" id="10624147at2759"/>
<organism evidence="2 3">
    <name type="scientific">Monosporascus ibericus</name>
    <dbReference type="NCBI Taxonomy" id="155417"/>
    <lineage>
        <taxon>Eukaryota</taxon>
        <taxon>Fungi</taxon>
        <taxon>Dikarya</taxon>
        <taxon>Ascomycota</taxon>
        <taxon>Pezizomycotina</taxon>
        <taxon>Sordariomycetes</taxon>
        <taxon>Xylariomycetidae</taxon>
        <taxon>Xylariales</taxon>
        <taxon>Xylariales incertae sedis</taxon>
        <taxon>Monosporascus</taxon>
    </lineage>
</organism>
<feature type="region of interest" description="Disordered" evidence="1">
    <location>
        <begin position="31"/>
        <end position="118"/>
    </location>
</feature>
<accession>A0A4Q4T6M3</accession>
<keyword evidence="3" id="KW-1185">Reference proteome</keyword>
<dbReference type="AlphaFoldDB" id="A0A4Q4T6M3"/>
<protein>
    <submittedName>
        <fullName evidence="2">Uncharacterized protein</fullName>
    </submittedName>
</protein>
<dbReference type="EMBL" id="QJNU01000443">
    <property type="protein sequence ID" value="RYO98955.1"/>
    <property type="molecule type" value="Genomic_DNA"/>
</dbReference>
<gene>
    <name evidence="2" type="ORF">DL764_006946</name>
</gene>
<feature type="compositionally biased region" description="Pro residues" evidence="1">
    <location>
        <begin position="35"/>
        <end position="45"/>
    </location>
</feature>
<comment type="caution">
    <text evidence="2">The sequence shown here is derived from an EMBL/GenBank/DDBJ whole genome shotgun (WGS) entry which is preliminary data.</text>
</comment>
<dbReference type="Proteomes" id="UP000293360">
    <property type="component" value="Unassembled WGS sequence"/>
</dbReference>